<feature type="region of interest" description="Disordered" evidence="1">
    <location>
        <begin position="1"/>
        <end position="22"/>
    </location>
</feature>
<dbReference type="Proteomes" id="UP000250043">
    <property type="component" value="Unassembled WGS sequence"/>
</dbReference>
<feature type="compositionally biased region" description="Low complexity" evidence="1">
    <location>
        <begin position="252"/>
        <end position="264"/>
    </location>
</feature>
<feature type="region of interest" description="Disordered" evidence="1">
    <location>
        <begin position="40"/>
        <end position="307"/>
    </location>
</feature>
<proteinExistence type="predicted"/>
<organism evidence="2 3">
    <name type="scientific">Obba rivulosa</name>
    <dbReference type="NCBI Taxonomy" id="1052685"/>
    <lineage>
        <taxon>Eukaryota</taxon>
        <taxon>Fungi</taxon>
        <taxon>Dikarya</taxon>
        <taxon>Basidiomycota</taxon>
        <taxon>Agaricomycotina</taxon>
        <taxon>Agaricomycetes</taxon>
        <taxon>Polyporales</taxon>
        <taxon>Gelatoporiaceae</taxon>
        <taxon>Obba</taxon>
    </lineage>
</organism>
<feature type="region of interest" description="Disordered" evidence="1">
    <location>
        <begin position="432"/>
        <end position="459"/>
    </location>
</feature>
<sequence length="566" mass="63006">MPTPDDSSILIQRNSNGSEFMTREPTDDLQLAFSRLSVDDKTPRQVSQTATALDDIPHDPEYMTPTSTSNDRKHVLDKGKQRAVIANEIAVAEPNGYRREDVEEAQSDDKDRGKEEYSKIAEEVAAGRENAQEESGNKSGDEVENGDGGEDGGTESEEDSEEEDENGDAGFEEEDEDEDEDADAEFDEDQDDDEGEVGEEGGEDGEDDNGDKENQWELVASVYDISESSAGPFVVYGTDDFRAGSSSPPPLSTAAPRQKSSGDQSGDDDLPTLASTEPPIQDPGDAASDAENPPAVETSPQASGSEVDQFLQTVEECVRQAAIRARLRRRRKAAHLVERSSLRLPSSHKWSERRRISPLVRQQVRRHLTRRGSQQSWRPSDRYQLRQVALGTSGGDCQDVEMTDAWNEDVEMRDSFDSTTHLRYLPRSTRTRTSMNKPHYTRNAGKRTRQPIPNISPYPRSMAPIHRMLDPWPIRYSIAASSPYAQIGMPHGTHENVCASKRRFVDRRLAQRERMAAARQMAPGLQPHLAKQLIREAIRDGQWRKGRSLVPWGVPCSVLRAICSSG</sequence>
<feature type="compositionally biased region" description="Polar residues" evidence="1">
    <location>
        <begin position="1"/>
        <end position="19"/>
    </location>
</feature>
<dbReference type="AlphaFoldDB" id="A0A8E2DEV1"/>
<feature type="compositionally biased region" description="Basic and acidic residues" evidence="1">
    <location>
        <begin position="70"/>
        <end position="80"/>
    </location>
</feature>
<evidence type="ECO:0000256" key="1">
    <source>
        <dbReference type="SAM" id="MobiDB-lite"/>
    </source>
</evidence>
<evidence type="ECO:0000313" key="3">
    <source>
        <dbReference type="Proteomes" id="UP000250043"/>
    </source>
</evidence>
<name>A0A8E2DEV1_9APHY</name>
<dbReference type="EMBL" id="KV722596">
    <property type="protein sequence ID" value="OCH85270.1"/>
    <property type="molecule type" value="Genomic_DNA"/>
</dbReference>
<evidence type="ECO:0000313" key="2">
    <source>
        <dbReference type="EMBL" id="OCH85270.1"/>
    </source>
</evidence>
<reference evidence="2 3" key="1">
    <citation type="submission" date="2016-07" db="EMBL/GenBank/DDBJ databases">
        <title>Draft genome of the white-rot fungus Obba rivulosa 3A-2.</title>
        <authorList>
            <consortium name="DOE Joint Genome Institute"/>
            <person name="Miettinen O."/>
            <person name="Riley R."/>
            <person name="Acob R."/>
            <person name="Barry K."/>
            <person name="Cullen D."/>
            <person name="De Vries R."/>
            <person name="Hainaut M."/>
            <person name="Hatakka A."/>
            <person name="Henrissat B."/>
            <person name="Hilden K."/>
            <person name="Kuo R."/>
            <person name="Labutti K."/>
            <person name="Lipzen A."/>
            <person name="Makela M.R."/>
            <person name="Sandor L."/>
            <person name="Spatafora J.W."/>
            <person name="Grigoriev I.V."/>
            <person name="Hibbett D.S."/>
        </authorList>
    </citation>
    <scope>NUCLEOTIDE SEQUENCE [LARGE SCALE GENOMIC DNA]</scope>
    <source>
        <strain evidence="2 3">3A-2</strain>
    </source>
</reference>
<protein>
    <submittedName>
        <fullName evidence="2">Uncharacterized protein</fullName>
    </submittedName>
</protein>
<feature type="compositionally biased region" description="Acidic residues" evidence="1">
    <location>
        <begin position="142"/>
        <end position="210"/>
    </location>
</feature>
<gene>
    <name evidence="2" type="ORF">OBBRIDRAFT_324399</name>
</gene>
<accession>A0A8E2DEV1</accession>
<feature type="compositionally biased region" description="Polar residues" evidence="1">
    <location>
        <begin position="298"/>
        <end position="307"/>
    </location>
</feature>
<feature type="compositionally biased region" description="Basic and acidic residues" evidence="1">
    <location>
        <begin position="96"/>
        <end position="126"/>
    </location>
</feature>
<keyword evidence="3" id="KW-1185">Reference proteome</keyword>